<evidence type="ECO:0000313" key="2">
    <source>
        <dbReference type="EMBL" id="CAB0009585.1"/>
    </source>
</evidence>
<dbReference type="AlphaFoldDB" id="A0A6H5H0K0"/>
<gene>
    <name evidence="2" type="ORF">NTEN_LOCUS14719</name>
</gene>
<protein>
    <submittedName>
        <fullName evidence="2">Uncharacterized protein</fullName>
    </submittedName>
</protein>
<dbReference type="EMBL" id="CADCXU010021836">
    <property type="protein sequence ID" value="CAB0009585.1"/>
    <property type="molecule type" value="Genomic_DNA"/>
</dbReference>
<proteinExistence type="predicted"/>
<name>A0A6H5H0K0_9HEMI</name>
<feature type="compositionally biased region" description="Basic residues" evidence="1">
    <location>
        <begin position="29"/>
        <end position="45"/>
    </location>
</feature>
<reference evidence="2 3" key="1">
    <citation type="submission" date="2020-02" db="EMBL/GenBank/DDBJ databases">
        <authorList>
            <person name="Ferguson B K."/>
        </authorList>
    </citation>
    <scope>NUCLEOTIDE SEQUENCE [LARGE SCALE GENOMIC DNA]</scope>
</reference>
<keyword evidence="3" id="KW-1185">Reference proteome</keyword>
<feature type="region of interest" description="Disordered" evidence="1">
    <location>
        <begin position="23"/>
        <end position="52"/>
    </location>
</feature>
<accession>A0A6H5H0K0</accession>
<evidence type="ECO:0000313" key="3">
    <source>
        <dbReference type="Proteomes" id="UP000479000"/>
    </source>
</evidence>
<dbReference type="Proteomes" id="UP000479000">
    <property type="component" value="Unassembled WGS sequence"/>
</dbReference>
<sequence>MRKLSSCIKIFWKMESFKVMYDQDDNQRHRPSIRQPKRKKKKKKALSGGRFGHTDINFSHTLTVKYTLISTISRQRRKLGKTQ</sequence>
<evidence type="ECO:0000256" key="1">
    <source>
        <dbReference type="SAM" id="MobiDB-lite"/>
    </source>
</evidence>
<organism evidence="2 3">
    <name type="scientific">Nesidiocoris tenuis</name>
    <dbReference type="NCBI Taxonomy" id="355587"/>
    <lineage>
        <taxon>Eukaryota</taxon>
        <taxon>Metazoa</taxon>
        <taxon>Ecdysozoa</taxon>
        <taxon>Arthropoda</taxon>
        <taxon>Hexapoda</taxon>
        <taxon>Insecta</taxon>
        <taxon>Pterygota</taxon>
        <taxon>Neoptera</taxon>
        <taxon>Paraneoptera</taxon>
        <taxon>Hemiptera</taxon>
        <taxon>Heteroptera</taxon>
        <taxon>Panheteroptera</taxon>
        <taxon>Cimicomorpha</taxon>
        <taxon>Miridae</taxon>
        <taxon>Dicyphina</taxon>
        <taxon>Nesidiocoris</taxon>
    </lineage>
</organism>